<dbReference type="PANTHER" id="PTHR23076">
    <property type="entry name" value="METALLOPROTEASE M41 FTSH"/>
    <property type="match status" value="1"/>
</dbReference>
<dbReference type="GO" id="GO:0030163">
    <property type="term" value="P:protein catabolic process"/>
    <property type="evidence" value="ECO:0007669"/>
    <property type="project" value="TreeGrafter"/>
</dbReference>
<evidence type="ECO:0000256" key="1">
    <source>
        <dbReference type="ARBA" id="ARBA00001947"/>
    </source>
</evidence>
<sequence>MNRTKQLALFFAILGMALLVSIWIGYQFLDPFNRDTIIATIPFDLSFSLISTFLFVVFNRIFHGMGGLGFVESKLVHSSQISVSFADVIGIDEAVEEAREVVQIVKDRMTSPKKKTKRIIRGLLLLGPPGCGKTLLAKAIATEAGLPFLALSGSDFVEKWHSLGASRIRGVFKEARRLSEQKGACVIFIDELDVIGRMRDFSTSAGEEETNRTLTQLLVEMDGLNQAEKGNIIVIAATNASEDVLDRALLRPGRFDRKLYVDIPGSEGREKLFRHFLSRVSSEKDIPVHALAQMSTGKNAADIENIVREAALIAAKENHATISLDDLMTALDKLELGMRSHAHLSDKERIRVAYHESGHLLAARFFSPEAEIVKVSIAPRRRKFSVVQQIPKEDVHIRNKETYLTRIRIHLGGYAAERIMFENTSELVREDFIQATAIAREMVWAWGMGSSGLIGNYHAIDVRDISDTFKQHLDNDSETLLRQSLEATEELLTRNRGLLERVAARLLEKEELKTEEILAIFKH</sequence>
<dbReference type="Gene3D" id="3.40.50.300">
    <property type="entry name" value="P-loop containing nucleotide triphosphate hydrolases"/>
    <property type="match status" value="1"/>
</dbReference>
<dbReference type="SMART" id="SM00382">
    <property type="entry name" value="AAA"/>
    <property type="match status" value="1"/>
</dbReference>
<feature type="transmembrane region" description="Helical" evidence="8">
    <location>
        <begin position="7"/>
        <end position="26"/>
    </location>
</feature>
<evidence type="ECO:0000256" key="3">
    <source>
        <dbReference type="ARBA" id="ARBA00022670"/>
    </source>
</evidence>
<keyword evidence="4" id="KW-0479">Metal-binding</keyword>
<dbReference type="InterPro" id="IPR027417">
    <property type="entry name" value="P-loop_NTPase"/>
</dbReference>
<name>A0A1J5J6K1_9BACT</name>
<keyword evidence="6" id="KW-0862">Zinc</keyword>
<reference evidence="10 11" key="1">
    <citation type="journal article" date="2016" name="Environ. Microbiol.">
        <title>Genomic resolution of a cold subsurface aquifer community provides metabolic insights for novel microbes adapted to high CO concentrations.</title>
        <authorList>
            <person name="Probst A.J."/>
            <person name="Castelle C.J."/>
            <person name="Singh A."/>
            <person name="Brown C.T."/>
            <person name="Anantharaman K."/>
            <person name="Sharon I."/>
            <person name="Hug L.A."/>
            <person name="Burstein D."/>
            <person name="Emerson J.B."/>
            <person name="Thomas B.C."/>
            <person name="Banfield J.F."/>
        </authorList>
    </citation>
    <scope>NUCLEOTIDE SEQUENCE [LARGE SCALE GENOMIC DNA]</scope>
    <source>
        <strain evidence="10">CG2_30_54_11</strain>
    </source>
</reference>
<dbReference type="Pfam" id="PF01434">
    <property type="entry name" value="Peptidase_M41"/>
    <property type="match status" value="1"/>
</dbReference>
<dbReference type="GO" id="GO:0004176">
    <property type="term" value="F:ATP-dependent peptidase activity"/>
    <property type="evidence" value="ECO:0007669"/>
    <property type="project" value="InterPro"/>
</dbReference>
<dbReference type="SUPFAM" id="SSF140990">
    <property type="entry name" value="FtsH protease domain-like"/>
    <property type="match status" value="1"/>
</dbReference>
<dbReference type="GO" id="GO:0005524">
    <property type="term" value="F:ATP binding"/>
    <property type="evidence" value="ECO:0007669"/>
    <property type="project" value="InterPro"/>
</dbReference>
<organism evidence="10 11">
    <name type="scientific">Candidatus Wirthbacteria bacterium CG2_30_54_11</name>
    <dbReference type="NCBI Taxonomy" id="1817892"/>
    <lineage>
        <taxon>Bacteria</taxon>
        <taxon>Candidatus Wirthbacteria</taxon>
    </lineage>
</organism>
<keyword evidence="8" id="KW-0812">Transmembrane</keyword>
<protein>
    <recommendedName>
        <fullName evidence="9">AAA+ ATPase domain-containing protein</fullName>
    </recommendedName>
</protein>
<evidence type="ECO:0000256" key="8">
    <source>
        <dbReference type="SAM" id="Phobius"/>
    </source>
</evidence>
<evidence type="ECO:0000256" key="2">
    <source>
        <dbReference type="ARBA" id="ARBA00010044"/>
    </source>
</evidence>
<dbReference type="InterPro" id="IPR003959">
    <property type="entry name" value="ATPase_AAA_core"/>
</dbReference>
<dbReference type="Gene3D" id="1.20.58.760">
    <property type="entry name" value="Peptidase M41"/>
    <property type="match status" value="1"/>
</dbReference>
<keyword evidence="8" id="KW-0472">Membrane</keyword>
<dbReference type="GO" id="GO:0006508">
    <property type="term" value="P:proteolysis"/>
    <property type="evidence" value="ECO:0007669"/>
    <property type="project" value="UniProtKB-KW"/>
</dbReference>
<keyword evidence="3" id="KW-0645">Protease</keyword>
<dbReference type="InterPro" id="IPR037219">
    <property type="entry name" value="Peptidase_M41-like"/>
</dbReference>
<keyword evidence="7" id="KW-0482">Metalloprotease</keyword>
<dbReference type="STRING" id="1817892.AUK40_00800"/>
<dbReference type="FunFam" id="3.40.50.300:FF:002568">
    <property type="entry name" value="Cell division protein (FtsH)"/>
    <property type="match status" value="1"/>
</dbReference>
<dbReference type="InterPro" id="IPR000642">
    <property type="entry name" value="Peptidase_M41"/>
</dbReference>
<dbReference type="Pfam" id="PF17862">
    <property type="entry name" value="AAA_lid_3"/>
    <property type="match status" value="1"/>
</dbReference>
<dbReference type="Proteomes" id="UP000183245">
    <property type="component" value="Unassembled WGS sequence"/>
</dbReference>
<dbReference type="InterPro" id="IPR041569">
    <property type="entry name" value="AAA_lid_3"/>
</dbReference>
<evidence type="ECO:0000259" key="9">
    <source>
        <dbReference type="SMART" id="SM00382"/>
    </source>
</evidence>
<keyword evidence="8" id="KW-1133">Transmembrane helix</keyword>
<dbReference type="PANTHER" id="PTHR23076:SF97">
    <property type="entry name" value="ATP-DEPENDENT ZINC METALLOPROTEASE YME1L1"/>
    <property type="match status" value="1"/>
</dbReference>
<dbReference type="EMBL" id="MNZT01000016">
    <property type="protein sequence ID" value="OIP99160.1"/>
    <property type="molecule type" value="Genomic_DNA"/>
</dbReference>
<feature type="domain" description="AAA+ ATPase" evidence="9">
    <location>
        <begin position="119"/>
        <end position="265"/>
    </location>
</feature>
<evidence type="ECO:0000256" key="5">
    <source>
        <dbReference type="ARBA" id="ARBA00022801"/>
    </source>
</evidence>
<comment type="similarity">
    <text evidence="2">In the C-terminal section; belongs to the peptidase M41 family.</text>
</comment>
<evidence type="ECO:0000256" key="7">
    <source>
        <dbReference type="ARBA" id="ARBA00023049"/>
    </source>
</evidence>
<proteinExistence type="inferred from homology"/>
<evidence type="ECO:0000256" key="4">
    <source>
        <dbReference type="ARBA" id="ARBA00022723"/>
    </source>
</evidence>
<dbReference type="Pfam" id="PF00004">
    <property type="entry name" value="AAA"/>
    <property type="match status" value="1"/>
</dbReference>
<dbReference type="GO" id="GO:0004222">
    <property type="term" value="F:metalloendopeptidase activity"/>
    <property type="evidence" value="ECO:0007669"/>
    <property type="project" value="InterPro"/>
</dbReference>
<dbReference type="SUPFAM" id="SSF52540">
    <property type="entry name" value="P-loop containing nucleoside triphosphate hydrolases"/>
    <property type="match status" value="1"/>
</dbReference>
<gene>
    <name evidence="10" type="ORF">AUK40_00800</name>
</gene>
<evidence type="ECO:0000313" key="11">
    <source>
        <dbReference type="Proteomes" id="UP000183245"/>
    </source>
</evidence>
<keyword evidence="5" id="KW-0378">Hydrolase</keyword>
<accession>A0A1J5J6K1</accession>
<comment type="cofactor">
    <cofactor evidence="1">
        <name>Zn(2+)</name>
        <dbReference type="ChEBI" id="CHEBI:29105"/>
    </cofactor>
</comment>
<evidence type="ECO:0000256" key="6">
    <source>
        <dbReference type="ARBA" id="ARBA00022833"/>
    </source>
</evidence>
<comment type="caution">
    <text evidence="10">The sequence shown here is derived from an EMBL/GenBank/DDBJ whole genome shotgun (WGS) entry which is preliminary data.</text>
</comment>
<dbReference type="GO" id="GO:0005886">
    <property type="term" value="C:plasma membrane"/>
    <property type="evidence" value="ECO:0007669"/>
    <property type="project" value="TreeGrafter"/>
</dbReference>
<dbReference type="GO" id="GO:0016887">
    <property type="term" value="F:ATP hydrolysis activity"/>
    <property type="evidence" value="ECO:0007669"/>
    <property type="project" value="InterPro"/>
</dbReference>
<dbReference type="InterPro" id="IPR003593">
    <property type="entry name" value="AAA+_ATPase"/>
</dbReference>
<evidence type="ECO:0000313" key="10">
    <source>
        <dbReference type="EMBL" id="OIP99160.1"/>
    </source>
</evidence>
<dbReference type="AlphaFoldDB" id="A0A1J5J6K1"/>
<dbReference type="GO" id="GO:0046872">
    <property type="term" value="F:metal ion binding"/>
    <property type="evidence" value="ECO:0007669"/>
    <property type="project" value="UniProtKB-KW"/>
</dbReference>
<feature type="transmembrane region" description="Helical" evidence="8">
    <location>
        <begin position="38"/>
        <end position="58"/>
    </location>
</feature>
<dbReference type="Gene3D" id="1.10.8.60">
    <property type="match status" value="1"/>
</dbReference>